<dbReference type="AlphaFoldDB" id="A0AAW1SZ25"/>
<sequence>MSHQTETLSDGKDVGVLTPFFHGAQSRQDRGDDRIKHGLCCFDVIAKTRNEVLTANSKESQQQFFTGGPVMISAGGVAAWAHGCDAVVLYSLPGLEARATLKSGLSSKCTASAIAFSPNSALVAIRWFRSSGTPLLQMPRLGSRLLLGRLVCRTTDSCYLLSLLAGATSLPVPPSQDPWWGAWLPSGEVVLVRDQFATSHQGSPEECFAARLDGTVISRWEMPASQFQVLAHPLEPLWSTGIPGQQLGPPSTWLLLNDRVSRAREPWYLMEWSPIGTKLFVAGSSIGGTAMDFIQEAPTAEELAKLPVRHSLASLLPAEMIVILLLILTHVLGGLGYLP</sequence>
<protein>
    <submittedName>
        <fullName evidence="2">Uncharacterized protein</fullName>
    </submittedName>
</protein>
<dbReference type="EMBL" id="JALJOV010000563">
    <property type="protein sequence ID" value="KAK9862736.1"/>
    <property type="molecule type" value="Genomic_DNA"/>
</dbReference>
<feature type="transmembrane region" description="Helical" evidence="1">
    <location>
        <begin position="315"/>
        <end position="338"/>
    </location>
</feature>
<accession>A0AAW1SZ25</accession>
<gene>
    <name evidence="2" type="ORF">WJX84_001276</name>
</gene>
<evidence type="ECO:0000313" key="3">
    <source>
        <dbReference type="Proteomes" id="UP001485043"/>
    </source>
</evidence>
<name>A0AAW1SZ25_9CHLO</name>
<evidence type="ECO:0000313" key="2">
    <source>
        <dbReference type="EMBL" id="KAK9862736.1"/>
    </source>
</evidence>
<keyword evidence="1" id="KW-0472">Membrane</keyword>
<keyword evidence="1" id="KW-1133">Transmembrane helix</keyword>
<dbReference type="Proteomes" id="UP001485043">
    <property type="component" value="Unassembled WGS sequence"/>
</dbReference>
<keyword evidence="1" id="KW-0812">Transmembrane</keyword>
<keyword evidence="3" id="KW-1185">Reference proteome</keyword>
<comment type="caution">
    <text evidence="2">The sequence shown here is derived from an EMBL/GenBank/DDBJ whole genome shotgun (WGS) entry which is preliminary data.</text>
</comment>
<reference evidence="2 3" key="1">
    <citation type="journal article" date="2024" name="Nat. Commun.">
        <title>Phylogenomics reveals the evolutionary origins of lichenization in chlorophyte algae.</title>
        <authorList>
            <person name="Puginier C."/>
            <person name="Libourel C."/>
            <person name="Otte J."/>
            <person name="Skaloud P."/>
            <person name="Haon M."/>
            <person name="Grisel S."/>
            <person name="Petersen M."/>
            <person name="Berrin J.G."/>
            <person name="Delaux P.M."/>
            <person name="Dal Grande F."/>
            <person name="Keller J."/>
        </authorList>
    </citation>
    <scope>NUCLEOTIDE SEQUENCE [LARGE SCALE GENOMIC DNA]</scope>
    <source>
        <strain evidence="2 3">SAG 2523</strain>
    </source>
</reference>
<proteinExistence type="predicted"/>
<evidence type="ECO:0000256" key="1">
    <source>
        <dbReference type="SAM" id="Phobius"/>
    </source>
</evidence>
<organism evidence="2 3">
    <name type="scientific">Apatococcus fuscideae</name>
    <dbReference type="NCBI Taxonomy" id="2026836"/>
    <lineage>
        <taxon>Eukaryota</taxon>
        <taxon>Viridiplantae</taxon>
        <taxon>Chlorophyta</taxon>
        <taxon>core chlorophytes</taxon>
        <taxon>Trebouxiophyceae</taxon>
        <taxon>Chlorellales</taxon>
        <taxon>Chlorellaceae</taxon>
        <taxon>Apatococcus</taxon>
    </lineage>
</organism>